<evidence type="ECO:0000313" key="3">
    <source>
        <dbReference type="Proteomes" id="UP000036403"/>
    </source>
</evidence>
<dbReference type="STRING" id="67767.A0A0J7LAP0"/>
<sequence length="207" mass="22577">MTRIEAPEGALGLKGSIGVLGGASVGIKIEERHGAAWLCKILEELLRIRLSGDESRRLCASGAKAPEKGVAETANLGVATYGSVVFQLKDAHLEANGICDFVFRALRVISKTMTFTICMTCLSTVPILMFIFGVQFIRDCPKEPYIPVYMLIGGVLGAVRMFWALYSQVRSRTPEVLSVPDARPYVSPMTLLSIALSCFLVAWFVLE</sequence>
<accession>A0A0J7LAP0</accession>
<reference evidence="2 3" key="1">
    <citation type="submission" date="2015-04" db="EMBL/GenBank/DDBJ databases">
        <title>Lasius niger genome sequencing.</title>
        <authorList>
            <person name="Konorov E.A."/>
            <person name="Nikitin M.A."/>
            <person name="Kirill M.V."/>
            <person name="Chang P."/>
        </authorList>
    </citation>
    <scope>NUCLEOTIDE SEQUENCE [LARGE SCALE GENOMIC DNA]</scope>
    <source>
        <tissue evidence="2">Whole</tissue>
    </source>
</reference>
<dbReference type="AlphaFoldDB" id="A0A0J7LAP0"/>
<dbReference type="EMBL" id="LBMM01000098">
    <property type="protein sequence ID" value="KMR04972.1"/>
    <property type="molecule type" value="Genomic_DNA"/>
</dbReference>
<dbReference type="PaxDb" id="67767-A0A0J7LAP0"/>
<name>A0A0J7LAP0_LASNI</name>
<feature type="transmembrane region" description="Helical" evidence="1">
    <location>
        <begin position="113"/>
        <end position="134"/>
    </location>
</feature>
<feature type="transmembrane region" description="Helical" evidence="1">
    <location>
        <begin position="186"/>
        <end position="206"/>
    </location>
</feature>
<proteinExistence type="predicted"/>
<evidence type="ECO:0000256" key="1">
    <source>
        <dbReference type="SAM" id="Phobius"/>
    </source>
</evidence>
<gene>
    <name evidence="2" type="ORF">RF55_313</name>
</gene>
<keyword evidence="1" id="KW-0812">Transmembrane</keyword>
<dbReference type="InterPro" id="IPR040350">
    <property type="entry name" value="TMEM272"/>
</dbReference>
<organism evidence="2 3">
    <name type="scientific">Lasius niger</name>
    <name type="common">Black garden ant</name>
    <dbReference type="NCBI Taxonomy" id="67767"/>
    <lineage>
        <taxon>Eukaryota</taxon>
        <taxon>Metazoa</taxon>
        <taxon>Ecdysozoa</taxon>
        <taxon>Arthropoda</taxon>
        <taxon>Hexapoda</taxon>
        <taxon>Insecta</taxon>
        <taxon>Pterygota</taxon>
        <taxon>Neoptera</taxon>
        <taxon>Endopterygota</taxon>
        <taxon>Hymenoptera</taxon>
        <taxon>Apocrita</taxon>
        <taxon>Aculeata</taxon>
        <taxon>Formicoidea</taxon>
        <taxon>Formicidae</taxon>
        <taxon>Formicinae</taxon>
        <taxon>Lasius</taxon>
        <taxon>Lasius</taxon>
    </lineage>
</organism>
<evidence type="ECO:0000313" key="2">
    <source>
        <dbReference type="EMBL" id="KMR04972.1"/>
    </source>
</evidence>
<feature type="transmembrane region" description="Helical" evidence="1">
    <location>
        <begin position="146"/>
        <end position="166"/>
    </location>
</feature>
<keyword evidence="3" id="KW-1185">Reference proteome</keyword>
<protein>
    <submittedName>
        <fullName evidence="2">Uncharacterized protein</fullName>
    </submittedName>
</protein>
<dbReference type="PANTHER" id="PTHR33444:SF7">
    <property type="entry name" value="TRANSMEMBRANE PROTEIN 272"/>
    <property type="match status" value="1"/>
</dbReference>
<comment type="caution">
    <text evidence="2">The sequence shown here is derived from an EMBL/GenBank/DDBJ whole genome shotgun (WGS) entry which is preliminary data.</text>
</comment>
<dbReference type="OrthoDB" id="6157510at2759"/>
<dbReference type="PANTHER" id="PTHR33444">
    <property type="entry name" value="SI:DKEY-19B23.12-RELATED"/>
    <property type="match status" value="1"/>
</dbReference>
<dbReference type="Proteomes" id="UP000036403">
    <property type="component" value="Unassembled WGS sequence"/>
</dbReference>
<keyword evidence="1" id="KW-0472">Membrane</keyword>
<keyword evidence="1" id="KW-1133">Transmembrane helix</keyword>